<organism evidence="3 4">
    <name type="scientific">Pelatocladus maniniholoensis HA4357-MV3</name>
    <dbReference type="NCBI Taxonomy" id="1117104"/>
    <lineage>
        <taxon>Bacteria</taxon>
        <taxon>Bacillati</taxon>
        <taxon>Cyanobacteriota</taxon>
        <taxon>Cyanophyceae</taxon>
        <taxon>Nostocales</taxon>
        <taxon>Nostocaceae</taxon>
        <taxon>Pelatocladus</taxon>
    </lineage>
</organism>
<name>A0A9E3H7K3_9NOST</name>
<dbReference type="InterPro" id="IPR028098">
    <property type="entry name" value="Glyco_trans_4-like_N"/>
</dbReference>
<dbReference type="AlphaFoldDB" id="A0A9E3H7K3"/>
<dbReference type="InterPro" id="IPR001296">
    <property type="entry name" value="Glyco_trans_1"/>
</dbReference>
<evidence type="ECO:0000313" key="3">
    <source>
        <dbReference type="EMBL" id="MBW4432400.1"/>
    </source>
</evidence>
<evidence type="ECO:0000259" key="1">
    <source>
        <dbReference type="Pfam" id="PF00534"/>
    </source>
</evidence>
<dbReference type="CDD" id="cd03801">
    <property type="entry name" value="GT4_PimA-like"/>
    <property type="match status" value="1"/>
</dbReference>
<dbReference type="Pfam" id="PF00534">
    <property type="entry name" value="Glycos_transf_1"/>
    <property type="match status" value="1"/>
</dbReference>
<dbReference type="Proteomes" id="UP000813215">
    <property type="component" value="Unassembled WGS sequence"/>
</dbReference>
<feature type="domain" description="Glycosyltransferase subfamily 4-like N-terminal" evidence="2">
    <location>
        <begin position="13"/>
        <end position="185"/>
    </location>
</feature>
<protein>
    <submittedName>
        <fullName evidence="3">Glycosyltransferase family 4 protein</fullName>
    </submittedName>
</protein>
<dbReference type="PANTHER" id="PTHR12526">
    <property type="entry name" value="GLYCOSYLTRANSFERASE"/>
    <property type="match status" value="1"/>
</dbReference>
<dbReference type="SUPFAM" id="SSF53756">
    <property type="entry name" value="UDP-Glycosyltransferase/glycogen phosphorylase"/>
    <property type="match status" value="1"/>
</dbReference>
<reference evidence="3" key="2">
    <citation type="journal article" date="2022" name="Microbiol. Resour. Announc.">
        <title>Metagenome Sequencing to Explore Phylogenomics of Terrestrial Cyanobacteria.</title>
        <authorList>
            <person name="Ward R.D."/>
            <person name="Stajich J.E."/>
            <person name="Johansen J.R."/>
            <person name="Huntemann M."/>
            <person name="Clum A."/>
            <person name="Foster B."/>
            <person name="Foster B."/>
            <person name="Roux S."/>
            <person name="Palaniappan K."/>
            <person name="Varghese N."/>
            <person name="Mukherjee S."/>
            <person name="Reddy T.B.K."/>
            <person name="Daum C."/>
            <person name="Copeland A."/>
            <person name="Chen I.A."/>
            <person name="Ivanova N.N."/>
            <person name="Kyrpides N.C."/>
            <person name="Shapiro N."/>
            <person name="Eloe-Fadrosh E.A."/>
            <person name="Pietrasiak N."/>
        </authorList>
    </citation>
    <scope>NUCLEOTIDE SEQUENCE</scope>
    <source>
        <strain evidence="3">HA4357-MV3</strain>
    </source>
</reference>
<reference evidence="3" key="1">
    <citation type="submission" date="2021-05" db="EMBL/GenBank/DDBJ databases">
        <authorList>
            <person name="Pietrasiak N."/>
            <person name="Ward R."/>
            <person name="Stajich J.E."/>
            <person name="Kurbessoian T."/>
        </authorList>
    </citation>
    <scope>NUCLEOTIDE SEQUENCE</scope>
    <source>
        <strain evidence="3">HA4357-MV3</strain>
    </source>
</reference>
<dbReference type="Gene3D" id="3.40.50.2000">
    <property type="entry name" value="Glycogen Phosphorylase B"/>
    <property type="match status" value="2"/>
</dbReference>
<sequence>MKSLLIIPSIIRGGVEEYTLKIASASVILGWNVHVAFPNSDGTKALVQELLTAGVQYHRLEIEEKQYRNQVILKKYFKKYLPYFVRTILLLLKVKPDVVQIILPLPDHCFGSIMACGFLKIPTIIRFGLVPPIWQTPYSPKKLKAYTWARNRNQQLLAISQNNRRLVANLFQIPEHQILCIYNGASIKPILGTNKTNYVEFHNKLTKEIGICENSQLLLTVGRLHEQKGYMDIIPIIPHIIKEFPDVKFIWIGEGEQRKKLSSQIREYGVESKVFMLGYRSDVRRWLQAANLFVFPTHYEGGQSHAIAEAMAYGLPIIASDASGIPEVIEHGVHGLLFRTGDTYDLLEKLRWSLRNPDRMKEIAKNAKTHAQEFSEERMVQETLEVWHKLIQTSVPNL</sequence>
<evidence type="ECO:0000259" key="2">
    <source>
        <dbReference type="Pfam" id="PF13439"/>
    </source>
</evidence>
<dbReference type="GO" id="GO:0016757">
    <property type="term" value="F:glycosyltransferase activity"/>
    <property type="evidence" value="ECO:0007669"/>
    <property type="project" value="InterPro"/>
</dbReference>
<gene>
    <name evidence="3" type="ORF">KME28_11870</name>
</gene>
<dbReference type="EMBL" id="JAHHHW010000085">
    <property type="protein sequence ID" value="MBW4432400.1"/>
    <property type="molecule type" value="Genomic_DNA"/>
</dbReference>
<proteinExistence type="predicted"/>
<feature type="domain" description="Glycosyl transferase family 1" evidence="1">
    <location>
        <begin position="206"/>
        <end position="369"/>
    </location>
</feature>
<comment type="caution">
    <text evidence="3">The sequence shown here is derived from an EMBL/GenBank/DDBJ whole genome shotgun (WGS) entry which is preliminary data.</text>
</comment>
<evidence type="ECO:0000313" key="4">
    <source>
        <dbReference type="Proteomes" id="UP000813215"/>
    </source>
</evidence>
<dbReference type="Pfam" id="PF13439">
    <property type="entry name" value="Glyco_transf_4"/>
    <property type="match status" value="1"/>
</dbReference>
<accession>A0A9E3H7K3</accession>